<dbReference type="NCBIfam" id="TIGR00587">
    <property type="entry name" value="nfo"/>
    <property type="match status" value="1"/>
</dbReference>
<name>M2NA96_BAUPA</name>
<evidence type="ECO:0000256" key="2">
    <source>
        <dbReference type="ARBA" id="ARBA00005340"/>
    </source>
</evidence>
<dbReference type="PANTHER" id="PTHR21445">
    <property type="entry name" value="ENDONUCLEASE IV ENDODEOXYRIBONUCLEASE IV"/>
    <property type="match status" value="1"/>
</dbReference>
<evidence type="ECO:0000256" key="4">
    <source>
        <dbReference type="ARBA" id="ARBA00022723"/>
    </source>
</evidence>
<feature type="compositionally biased region" description="Acidic residues" evidence="9">
    <location>
        <begin position="416"/>
        <end position="455"/>
    </location>
</feature>
<keyword evidence="8" id="KW-0234">DNA repair</keyword>
<dbReference type="CDD" id="cd00019">
    <property type="entry name" value="AP2Ec"/>
    <property type="match status" value="1"/>
</dbReference>
<evidence type="ECO:0000259" key="10">
    <source>
        <dbReference type="Pfam" id="PF01261"/>
    </source>
</evidence>
<evidence type="ECO:0000256" key="7">
    <source>
        <dbReference type="ARBA" id="ARBA00022833"/>
    </source>
</evidence>
<dbReference type="Pfam" id="PF01261">
    <property type="entry name" value="AP_endonuc_2"/>
    <property type="match status" value="1"/>
</dbReference>
<evidence type="ECO:0000256" key="1">
    <source>
        <dbReference type="ARBA" id="ARBA00001947"/>
    </source>
</evidence>
<evidence type="ECO:0000313" key="11">
    <source>
        <dbReference type="EMBL" id="EMC95780.1"/>
    </source>
</evidence>
<evidence type="ECO:0000256" key="6">
    <source>
        <dbReference type="ARBA" id="ARBA00022801"/>
    </source>
</evidence>
<keyword evidence="12" id="KW-1185">Reference proteome</keyword>
<dbReference type="InterPro" id="IPR036237">
    <property type="entry name" value="Xyl_isomerase-like_sf"/>
</dbReference>
<dbReference type="PANTHER" id="PTHR21445:SF0">
    <property type="entry name" value="APURINIC-APYRIMIDINIC ENDONUCLEASE"/>
    <property type="match status" value="1"/>
</dbReference>
<dbReference type="OrthoDB" id="7663182at2759"/>
<dbReference type="eggNOG" id="KOG3997">
    <property type="taxonomic scope" value="Eukaryota"/>
</dbReference>
<dbReference type="GO" id="GO:0006284">
    <property type="term" value="P:base-excision repair"/>
    <property type="evidence" value="ECO:0007669"/>
    <property type="project" value="TreeGrafter"/>
</dbReference>
<evidence type="ECO:0000256" key="9">
    <source>
        <dbReference type="SAM" id="MobiDB-lite"/>
    </source>
</evidence>
<evidence type="ECO:0000313" key="12">
    <source>
        <dbReference type="Proteomes" id="UP000011761"/>
    </source>
</evidence>
<dbReference type="GO" id="GO:0008081">
    <property type="term" value="F:phosphoric diester hydrolase activity"/>
    <property type="evidence" value="ECO:0007669"/>
    <property type="project" value="TreeGrafter"/>
</dbReference>
<dbReference type="EMBL" id="KB445556">
    <property type="protein sequence ID" value="EMC95780.1"/>
    <property type="molecule type" value="Genomic_DNA"/>
</dbReference>
<evidence type="ECO:0000256" key="5">
    <source>
        <dbReference type="ARBA" id="ARBA00022763"/>
    </source>
</evidence>
<keyword evidence="7" id="KW-0862">Zinc</keyword>
<evidence type="ECO:0000256" key="8">
    <source>
        <dbReference type="ARBA" id="ARBA00023204"/>
    </source>
</evidence>
<proteinExistence type="inferred from homology"/>
<dbReference type="GO" id="GO:0003677">
    <property type="term" value="F:DNA binding"/>
    <property type="evidence" value="ECO:0007669"/>
    <property type="project" value="InterPro"/>
</dbReference>
<keyword evidence="4" id="KW-0479">Metal-binding</keyword>
<feature type="region of interest" description="Disordered" evidence="9">
    <location>
        <begin position="12"/>
        <end position="31"/>
    </location>
</feature>
<dbReference type="STRING" id="717646.M2NA96"/>
<reference evidence="11 12" key="1">
    <citation type="journal article" date="2012" name="PLoS Pathog.">
        <title>Diverse lifestyles and strategies of plant pathogenesis encoded in the genomes of eighteen Dothideomycetes fungi.</title>
        <authorList>
            <person name="Ohm R.A."/>
            <person name="Feau N."/>
            <person name="Henrissat B."/>
            <person name="Schoch C.L."/>
            <person name="Horwitz B.A."/>
            <person name="Barry K.W."/>
            <person name="Condon B.J."/>
            <person name="Copeland A.C."/>
            <person name="Dhillon B."/>
            <person name="Glaser F."/>
            <person name="Hesse C.N."/>
            <person name="Kosti I."/>
            <person name="LaButti K."/>
            <person name="Lindquist E.A."/>
            <person name="Lucas S."/>
            <person name="Salamov A.A."/>
            <person name="Bradshaw R.E."/>
            <person name="Ciuffetti L."/>
            <person name="Hamelin R.C."/>
            <person name="Kema G.H.J."/>
            <person name="Lawrence C."/>
            <person name="Scott J.A."/>
            <person name="Spatafora J.W."/>
            <person name="Turgeon B.G."/>
            <person name="de Wit P.J.G.M."/>
            <person name="Zhong S."/>
            <person name="Goodwin S.B."/>
            <person name="Grigoriev I.V."/>
        </authorList>
    </citation>
    <scope>NUCLEOTIDE SEQUENCE [LARGE SCALE GENOMIC DNA]</scope>
    <source>
        <strain evidence="11 12">UAMH 10762</strain>
    </source>
</reference>
<dbReference type="GeneID" id="19107157"/>
<dbReference type="InterPro" id="IPR001719">
    <property type="entry name" value="AP_endonuc_2"/>
</dbReference>
<dbReference type="SUPFAM" id="SSF51658">
    <property type="entry name" value="Xylose isomerase-like"/>
    <property type="match status" value="1"/>
</dbReference>
<dbReference type="PROSITE" id="PS51432">
    <property type="entry name" value="AP_NUCLEASE_F2_4"/>
    <property type="match status" value="1"/>
</dbReference>
<accession>M2NA96</accession>
<evidence type="ECO:0000256" key="3">
    <source>
        <dbReference type="ARBA" id="ARBA00021759"/>
    </source>
</evidence>
<dbReference type="GO" id="GO:0005634">
    <property type="term" value="C:nucleus"/>
    <property type="evidence" value="ECO:0007669"/>
    <property type="project" value="TreeGrafter"/>
</dbReference>
<protein>
    <recommendedName>
        <fullName evidence="3">Apurinic-apyrimidinic endonuclease 1</fullName>
    </recommendedName>
</protein>
<dbReference type="HOGENOM" id="CLU_025885_1_0_1"/>
<dbReference type="PROSITE" id="PS00731">
    <property type="entry name" value="AP_NUCLEASE_F2_3"/>
    <property type="match status" value="1"/>
</dbReference>
<feature type="domain" description="Xylose isomerase-like TIM barrel" evidence="10">
    <location>
        <begin position="74"/>
        <end position="330"/>
    </location>
</feature>
<dbReference type="HAMAP" id="MF_00152">
    <property type="entry name" value="Nfo"/>
    <property type="match status" value="1"/>
</dbReference>
<dbReference type="GO" id="GO:0008270">
    <property type="term" value="F:zinc ion binding"/>
    <property type="evidence" value="ECO:0007669"/>
    <property type="project" value="InterPro"/>
</dbReference>
<feature type="region of interest" description="Disordered" evidence="9">
    <location>
        <begin position="401"/>
        <end position="462"/>
    </location>
</feature>
<comment type="similarity">
    <text evidence="2">Belongs to the AP endonuclease 2 family.</text>
</comment>
<dbReference type="GO" id="GO:0003906">
    <property type="term" value="F:DNA-(apurinic or apyrimidinic site) endonuclease activity"/>
    <property type="evidence" value="ECO:0007669"/>
    <property type="project" value="TreeGrafter"/>
</dbReference>
<dbReference type="GO" id="GO:0005739">
    <property type="term" value="C:mitochondrion"/>
    <property type="evidence" value="ECO:0007669"/>
    <property type="project" value="TreeGrafter"/>
</dbReference>
<sequence>MPKRKIKEVVVVEREDSDLSPPPDDLLEGGRKTKAEKEAELVSMPLAPRTLNHTLFIGAHISSAGGVHNSPLNAVQIGANAFALFLKSQRKWTNPDLQDEHCSTFHARCKDHAYDQAKYAVPHGSYLVNLAHTEKARTEQAYDAFLDDLRRCERLGIKLYNFHPGNVQCHDRGKAIAHLAANLDRAHAATAGSGIITLLENMAAGGNVLGSTFEDLRDIIALTTDKSRVGVCLDTCHAFAAGYDLRSPTAFAATMSAFDSIVGLRYLRAMHINDSKAPFASHKDLHANIGTGFLGLRAFHNIVNFPPFAGLPLILETPIDVRDDEGKYIKEVKGKAKTEVNVEDKSIWAREIKLLESLVGMDVEGEEFLMLEGRLARQGEPERRRLVEQIERVREKKERLAKSPRRKRKKNGEVEAVVDGEVDGAGEEEGESELSELEEEEIEGLDSEPEPGDGDETQRSDG</sequence>
<gene>
    <name evidence="11" type="ORF">BAUCODRAFT_109370</name>
</gene>
<dbReference type="SMART" id="SM00518">
    <property type="entry name" value="AP2Ec"/>
    <property type="match status" value="1"/>
</dbReference>
<dbReference type="FunFam" id="3.20.20.150:FF:000001">
    <property type="entry name" value="Probable endonuclease 4"/>
    <property type="match status" value="1"/>
</dbReference>
<dbReference type="InterPro" id="IPR013022">
    <property type="entry name" value="Xyl_isomerase-like_TIM-brl"/>
</dbReference>
<keyword evidence="6" id="KW-0378">Hydrolase</keyword>
<dbReference type="Proteomes" id="UP000011761">
    <property type="component" value="Unassembled WGS sequence"/>
</dbReference>
<comment type="cofactor">
    <cofactor evidence="1">
        <name>Zn(2+)</name>
        <dbReference type="ChEBI" id="CHEBI:29105"/>
    </cofactor>
</comment>
<dbReference type="Gene3D" id="3.20.20.150">
    <property type="entry name" value="Divalent-metal-dependent TIM barrel enzymes"/>
    <property type="match status" value="1"/>
</dbReference>
<dbReference type="RefSeq" id="XP_007677158.1">
    <property type="nucleotide sequence ID" value="XM_007678968.1"/>
</dbReference>
<dbReference type="KEGG" id="bcom:BAUCODRAFT_109370"/>
<dbReference type="OMA" id="DEGCQSH"/>
<organism evidence="11 12">
    <name type="scientific">Baudoinia panamericana (strain UAMH 10762)</name>
    <name type="common">Angels' share fungus</name>
    <name type="synonym">Baudoinia compniacensis (strain UAMH 10762)</name>
    <dbReference type="NCBI Taxonomy" id="717646"/>
    <lineage>
        <taxon>Eukaryota</taxon>
        <taxon>Fungi</taxon>
        <taxon>Dikarya</taxon>
        <taxon>Ascomycota</taxon>
        <taxon>Pezizomycotina</taxon>
        <taxon>Dothideomycetes</taxon>
        <taxon>Dothideomycetidae</taxon>
        <taxon>Mycosphaerellales</taxon>
        <taxon>Teratosphaeriaceae</taxon>
        <taxon>Baudoinia</taxon>
    </lineage>
</organism>
<dbReference type="AlphaFoldDB" id="M2NA96"/>
<keyword evidence="5" id="KW-0227">DNA damage</keyword>
<dbReference type="InterPro" id="IPR018246">
    <property type="entry name" value="AP_endonuc_F2_Zn_BS"/>
</dbReference>
<dbReference type="PROSITE" id="PS00730">
    <property type="entry name" value="AP_NUCLEASE_F2_2"/>
    <property type="match status" value="1"/>
</dbReference>